<evidence type="ECO:0000256" key="1">
    <source>
        <dbReference type="ARBA" id="ARBA00005466"/>
    </source>
</evidence>
<dbReference type="PANTHER" id="PTHR42973">
    <property type="entry name" value="BINDING OXIDOREDUCTASE, PUTATIVE (AFU_ORTHOLOGUE AFUA_1G17690)-RELATED"/>
    <property type="match status" value="1"/>
</dbReference>
<reference evidence="6" key="2">
    <citation type="submission" date="2021-02" db="EMBL/GenBank/DDBJ databases">
        <title>Aspergillus chevalieri M1 genome sequence.</title>
        <authorList>
            <person name="Kadooka C."/>
            <person name="Mori K."/>
            <person name="Futagami T."/>
        </authorList>
    </citation>
    <scope>NUCLEOTIDE SEQUENCE</scope>
    <source>
        <strain evidence="6">M1</strain>
    </source>
</reference>
<dbReference type="InterPro" id="IPR050416">
    <property type="entry name" value="FAD-linked_Oxidoreductase"/>
</dbReference>
<organism evidence="6 7">
    <name type="scientific">Aspergillus chevalieri</name>
    <name type="common">Eurotium chevalieri</name>
    <dbReference type="NCBI Taxonomy" id="182096"/>
    <lineage>
        <taxon>Eukaryota</taxon>
        <taxon>Fungi</taxon>
        <taxon>Dikarya</taxon>
        <taxon>Ascomycota</taxon>
        <taxon>Pezizomycotina</taxon>
        <taxon>Eurotiomycetes</taxon>
        <taxon>Eurotiomycetidae</taxon>
        <taxon>Eurotiales</taxon>
        <taxon>Aspergillaceae</taxon>
        <taxon>Aspergillus</taxon>
        <taxon>Aspergillus subgen. Aspergillus</taxon>
    </lineage>
</organism>
<dbReference type="GO" id="GO:0071949">
    <property type="term" value="F:FAD binding"/>
    <property type="evidence" value="ECO:0007669"/>
    <property type="project" value="InterPro"/>
</dbReference>
<evidence type="ECO:0000256" key="3">
    <source>
        <dbReference type="ARBA" id="ARBA00022827"/>
    </source>
</evidence>
<dbReference type="Gene3D" id="3.40.462.20">
    <property type="match status" value="1"/>
</dbReference>
<evidence type="ECO:0000259" key="5">
    <source>
        <dbReference type="PROSITE" id="PS51387"/>
    </source>
</evidence>
<evidence type="ECO:0000256" key="2">
    <source>
        <dbReference type="ARBA" id="ARBA00022630"/>
    </source>
</evidence>
<reference evidence="6" key="1">
    <citation type="submission" date="2021-01" db="EMBL/GenBank/DDBJ databases">
        <authorList>
            <consortium name="Aspergillus chevalieri M1 genome sequencing consortium"/>
            <person name="Kazuki M."/>
            <person name="Futagami T."/>
        </authorList>
    </citation>
    <scope>NUCLEOTIDE SEQUENCE</scope>
    <source>
        <strain evidence="6">M1</strain>
    </source>
</reference>
<feature type="domain" description="FAD-binding PCMH-type" evidence="5">
    <location>
        <begin position="78"/>
        <end position="246"/>
    </location>
</feature>
<dbReference type="InterPro" id="IPR012951">
    <property type="entry name" value="BBE"/>
</dbReference>
<protein>
    <recommendedName>
        <fullName evidence="5">FAD-binding PCMH-type domain-containing protein</fullName>
    </recommendedName>
</protein>
<dbReference type="GO" id="GO:0016491">
    <property type="term" value="F:oxidoreductase activity"/>
    <property type="evidence" value="ECO:0007669"/>
    <property type="project" value="UniProtKB-KW"/>
</dbReference>
<name>A0A7R7VMG1_ASPCH</name>
<dbReference type="KEGG" id="ache:ACHE_31393A"/>
<gene>
    <name evidence="6" type="ORF">ACHE_31393A</name>
</gene>
<dbReference type="InterPro" id="IPR016166">
    <property type="entry name" value="FAD-bd_PCMH"/>
</dbReference>
<dbReference type="InterPro" id="IPR036318">
    <property type="entry name" value="FAD-bd_PCMH-like_sf"/>
</dbReference>
<keyword evidence="3" id="KW-0274">FAD</keyword>
<dbReference type="InterPro" id="IPR006094">
    <property type="entry name" value="Oxid_FAD_bind_N"/>
</dbReference>
<comment type="similarity">
    <text evidence="1">Belongs to the oxygen-dependent FAD-linked oxidoreductase family.</text>
</comment>
<accession>A0A7R7VMG1</accession>
<evidence type="ECO:0000313" key="7">
    <source>
        <dbReference type="Proteomes" id="UP000637239"/>
    </source>
</evidence>
<dbReference type="SUPFAM" id="SSF56176">
    <property type="entry name" value="FAD-binding/transporter-associated domain-like"/>
    <property type="match status" value="1"/>
</dbReference>
<proteinExistence type="inferred from homology"/>
<dbReference type="EMBL" id="AP024418">
    <property type="protein sequence ID" value="BCR87406.1"/>
    <property type="molecule type" value="Genomic_DNA"/>
</dbReference>
<dbReference type="Gene3D" id="3.30.465.10">
    <property type="match status" value="1"/>
</dbReference>
<keyword evidence="7" id="KW-1185">Reference proteome</keyword>
<dbReference type="RefSeq" id="XP_043135928.1">
    <property type="nucleotide sequence ID" value="XM_043278117.1"/>
</dbReference>
<dbReference type="PANTHER" id="PTHR42973:SF7">
    <property type="entry name" value="FAD-BINDING PCMH-TYPE DOMAIN-CONTAINING PROTEIN"/>
    <property type="match status" value="1"/>
</dbReference>
<dbReference type="GeneID" id="66981765"/>
<dbReference type="Pfam" id="PF08031">
    <property type="entry name" value="BBE"/>
    <property type="match status" value="1"/>
</dbReference>
<dbReference type="Gene3D" id="3.30.43.10">
    <property type="entry name" value="Uridine Diphospho-n-acetylenolpyruvylglucosamine Reductase, domain 2"/>
    <property type="match status" value="1"/>
</dbReference>
<dbReference type="AlphaFoldDB" id="A0A7R7VMG1"/>
<dbReference type="Pfam" id="PF01565">
    <property type="entry name" value="FAD_binding_4"/>
    <property type="match status" value="1"/>
</dbReference>
<evidence type="ECO:0000256" key="4">
    <source>
        <dbReference type="ARBA" id="ARBA00023002"/>
    </source>
</evidence>
<dbReference type="InterPro" id="IPR016169">
    <property type="entry name" value="FAD-bd_PCMH_sub2"/>
</dbReference>
<keyword evidence="2" id="KW-0285">Flavoprotein</keyword>
<sequence length="483" mass="51563">MASILSPVVAQSLNKPVDQSLNAGAGFRNLQTPFDPTVDCATESEIVQHLRHLDSALKVYTPSSPNYETLRSVYNKQISARPQAICRPTTVAQVQAIVRTSTQLGVPLTVRAIGHAFFGQSCIADSVMLDMREMDSLTLSHDLKTVNVGGGVLTRNLIGFLDTHDLVTASSTAGCVGWMGWALAGGYGLLNSYAGFGADNIVSAKVVTADGNVVDTAADDDLLWGLRGAGGSLGIVVESTVRTYAVPTMLGGQIQYKKGESAKALLGLQRLLEAGVPEELCLQLELSQKDAGMAVNVIAGWVGDAEEGQKWLDMVRGLAEVQLDTVQQTTFNALQGLTTKDIPLSAHTTTRGVSVTRMTSELIDILQQSLSQTGASYTVTGLLNYGRSAHTNPSASFGLREAHIQLFINACDEPERMVDASRWVNGLAHRIQSTGQAMEASYSSFAAPGDNVNESFGDGLDKLRELKAEVDPKNVFCGLWKAE</sequence>
<keyword evidence="4" id="KW-0560">Oxidoreductase</keyword>
<evidence type="ECO:0000313" key="6">
    <source>
        <dbReference type="EMBL" id="BCR87406.1"/>
    </source>
</evidence>
<dbReference type="Proteomes" id="UP000637239">
    <property type="component" value="Chromosome 3"/>
</dbReference>
<dbReference type="PROSITE" id="PS51387">
    <property type="entry name" value="FAD_PCMH"/>
    <property type="match status" value="1"/>
</dbReference>
<dbReference type="InterPro" id="IPR016167">
    <property type="entry name" value="FAD-bd_PCMH_sub1"/>
</dbReference>